<proteinExistence type="predicted"/>
<reference evidence="2 3" key="1">
    <citation type="submission" date="2024-09" db="EMBL/GenBank/DDBJ databases">
        <authorList>
            <person name="Sun Q."/>
            <person name="Mori K."/>
        </authorList>
    </citation>
    <scope>NUCLEOTIDE SEQUENCE [LARGE SCALE GENOMIC DNA]</scope>
    <source>
        <strain evidence="2 3">JCM 11411</strain>
    </source>
</reference>
<dbReference type="RefSeq" id="WP_003943375.1">
    <property type="nucleotide sequence ID" value="NZ_JBEUOO010000079.1"/>
</dbReference>
<feature type="region of interest" description="Disordered" evidence="1">
    <location>
        <begin position="1"/>
        <end position="38"/>
    </location>
</feature>
<evidence type="ECO:0000313" key="2">
    <source>
        <dbReference type="EMBL" id="MFB9780933.1"/>
    </source>
</evidence>
<gene>
    <name evidence="2" type="ORF">ACFFQ6_14650</name>
</gene>
<sequence length="56" mass="6121">MLRTSDVRVGRPADAQYSSTSTAMYTDDLQAGDPRNPAVHEGDVLRARLRLMPCGT</sequence>
<comment type="caution">
    <text evidence="2">The sequence shown here is derived from an EMBL/GenBank/DDBJ whole genome shotgun (WGS) entry which is preliminary data.</text>
</comment>
<organism evidence="2 3">
    <name type="scientific">Rhodococcus baikonurensis</name>
    <dbReference type="NCBI Taxonomy" id="172041"/>
    <lineage>
        <taxon>Bacteria</taxon>
        <taxon>Bacillati</taxon>
        <taxon>Actinomycetota</taxon>
        <taxon>Actinomycetes</taxon>
        <taxon>Mycobacteriales</taxon>
        <taxon>Nocardiaceae</taxon>
        <taxon>Rhodococcus</taxon>
        <taxon>Rhodococcus erythropolis group</taxon>
    </lineage>
</organism>
<accession>A0ABV5XFQ8</accession>
<feature type="compositionally biased region" description="Basic and acidic residues" evidence="1">
    <location>
        <begin position="1"/>
        <end position="11"/>
    </location>
</feature>
<evidence type="ECO:0000256" key="1">
    <source>
        <dbReference type="SAM" id="MobiDB-lite"/>
    </source>
</evidence>
<dbReference type="Proteomes" id="UP001589587">
    <property type="component" value="Unassembled WGS sequence"/>
</dbReference>
<keyword evidence="3" id="KW-1185">Reference proteome</keyword>
<dbReference type="GeneID" id="93806940"/>
<name>A0ABV5XFQ8_9NOCA</name>
<dbReference type="EMBL" id="JBHMAS010000033">
    <property type="protein sequence ID" value="MFB9780933.1"/>
    <property type="molecule type" value="Genomic_DNA"/>
</dbReference>
<evidence type="ECO:0000313" key="3">
    <source>
        <dbReference type="Proteomes" id="UP001589587"/>
    </source>
</evidence>
<protein>
    <submittedName>
        <fullName evidence="2">Uncharacterized protein</fullName>
    </submittedName>
</protein>